<keyword evidence="1" id="KW-0195">Cyclin</keyword>
<dbReference type="SUPFAM" id="SSF47954">
    <property type="entry name" value="Cyclin-like"/>
    <property type="match status" value="2"/>
</dbReference>
<dbReference type="InterPro" id="IPR043198">
    <property type="entry name" value="Cyclin/Ssn8"/>
</dbReference>
<dbReference type="GeneID" id="59347674"/>
<sequence length="376" mass="42269">MNQSRVQSPAPHSSSKFFHPYFTPAETEYLSEKQRGKLSVTQEERVRQNACNFIDTLGARVGFPRRTIATAQNLYHRFHLFFPRKDFNYVEVSLAALYVSTKMHDTLKKTRELLAVSYAIRFPELVAKSKHPAGIVDVDSMDPTIVENDRQRVLSIERLLLETICFNFTSRMPFPYVIKLGKAFGASKQLTKLAWRLTIDCHRTLVPLQFPPHIVALAALYSAALLSSFEQPDGDKSAHEIAEALGRNGDWEEKYQVQVDDLEAIAHTLLDMLIQGAQTQTLNTSPRTPSSPSTNPSPRTSHPLVEPQPSTIQWNTDQLIRLKIALRAAEHPQRQRQPLGSADPSALYSGDDIDLLGRSEGTVRFLFGPPGTSDDF</sequence>
<evidence type="ECO:0000256" key="2">
    <source>
        <dbReference type="SAM" id="MobiDB-lite"/>
    </source>
</evidence>
<evidence type="ECO:0000313" key="4">
    <source>
        <dbReference type="EMBL" id="KAF7299012.1"/>
    </source>
</evidence>
<accession>A0A8H6VZ09</accession>
<gene>
    <name evidence="4" type="ORF">MIND_00849500</name>
</gene>
<proteinExistence type="inferred from homology"/>
<dbReference type="InterPro" id="IPR036915">
    <property type="entry name" value="Cyclin-like_sf"/>
</dbReference>
<dbReference type="RefSeq" id="XP_037218400.1">
    <property type="nucleotide sequence ID" value="XM_037365158.1"/>
</dbReference>
<feature type="compositionally biased region" description="Low complexity" evidence="2">
    <location>
        <begin position="283"/>
        <end position="301"/>
    </location>
</feature>
<comment type="caution">
    <text evidence="4">The sequence shown here is derived from an EMBL/GenBank/DDBJ whole genome shotgun (WGS) entry which is preliminary data.</text>
</comment>
<feature type="domain" description="Cyclin-like" evidence="3">
    <location>
        <begin position="175"/>
        <end position="271"/>
    </location>
</feature>
<dbReference type="CDD" id="cd20546">
    <property type="entry name" value="CYCLIN_SpCG1C_ScCTK2-like_rpt2"/>
    <property type="match status" value="1"/>
</dbReference>
<name>A0A8H6VZ09_9AGAR</name>
<dbReference type="SMART" id="SM00385">
    <property type="entry name" value="CYCLIN"/>
    <property type="match status" value="2"/>
</dbReference>
<dbReference type="InterPro" id="IPR006671">
    <property type="entry name" value="Cyclin_N"/>
</dbReference>
<evidence type="ECO:0000256" key="1">
    <source>
        <dbReference type="RuleBase" id="RU000383"/>
    </source>
</evidence>
<feature type="region of interest" description="Disordered" evidence="2">
    <location>
        <begin position="279"/>
        <end position="312"/>
    </location>
</feature>
<dbReference type="Pfam" id="PF00134">
    <property type="entry name" value="Cyclin_N"/>
    <property type="match status" value="1"/>
</dbReference>
<feature type="region of interest" description="Disordered" evidence="2">
    <location>
        <begin position="330"/>
        <end position="353"/>
    </location>
</feature>
<keyword evidence="5" id="KW-1185">Reference proteome</keyword>
<reference evidence="4" key="1">
    <citation type="submission" date="2020-05" db="EMBL/GenBank/DDBJ databases">
        <title>Mycena genomes resolve the evolution of fungal bioluminescence.</title>
        <authorList>
            <person name="Tsai I.J."/>
        </authorList>
    </citation>
    <scope>NUCLEOTIDE SEQUENCE</scope>
    <source>
        <strain evidence="4">171206Taipei</strain>
    </source>
</reference>
<comment type="similarity">
    <text evidence="1">Belongs to the cyclin family.</text>
</comment>
<dbReference type="EMBL" id="JACAZF010000007">
    <property type="protein sequence ID" value="KAF7299012.1"/>
    <property type="molecule type" value="Genomic_DNA"/>
</dbReference>
<dbReference type="GO" id="GO:0016538">
    <property type="term" value="F:cyclin-dependent protein serine/threonine kinase regulator activity"/>
    <property type="evidence" value="ECO:0007669"/>
    <property type="project" value="InterPro"/>
</dbReference>
<dbReference type="InterPro" id="IPR013763">
    <property type="entry name" value="Cyclin-like_dom"/>
</dbReference>
<dbReference type="PANTHER" id="PTHR10026">
    <property type="entry name" value="CYCLIN"/>
    <property type="match status" value="1"/>
</dbReference>
<dbReference type="AlphaFoldDB" id="A0A8H6VZ09"/>
<dbReference type="Gene3D" id="1.10.472.10">
    <property type="entry name" value="Cyclin-like"/>
    <property type="match status" value="2"/>
</dbReference>
<dbReference type="Proteomes" id="UP000636479">
    <property type="component" value="Unassembled WGS sequence"/>
</dbReference>
<dbReference type="OrthoDB" id="25002at2759"/>
<evidence type="ECO:0000259" key="3">
    <source>
        <dbReference type="SMART" id="SM00385"/>
    </source>
</evidence>
<organism evidence="4 5">
    <name type="scientific">Mycena indigotica</name>
    <dbReference type="NCBI Taxonomy" id="2126181"/>
    <lineage>
        <taxon>Eukaryota</taxon>
        <taxon>Fungi</taxon>
        <taxon>Dikarya</taxon>
        <taxon>Basidiomycota</taxon>
        <taxon>Agaricomycotina</taxon>
        <taxon>Agaricomycetes</taxon>
        <taxon>Agaricomycetidae</taxon>
        <taxon>Agaricales</taxon>
        <taxon>Marasmiineae</taxon>
        <taxon>Mycenaceae</taxon>
        <taxon>Mycena</taxon>
    </lineage>
</organism>
<protein>
    <submittedName>
        <fullName evidence="4">Cyclin N-terminal domain-containing protein</fullName>
    </submittedName>
</protein>
<evidence type="ECO:0000313" key="5">
    <source>
        <dbReference type="Proteomes" id="UP000636479"/>
    </source>
</evidence>
<feature type="domain" description="Cyclin-like" evidence="3">
    <location>
        <begin position="52"/>
        <end position="162"/>
    </location>
</feature>
<dbReference type="GO" id="GO:0006357">
    <property type="term" value="P:regulation of transcription by RNA polymerase II"/>
    <property type="evidence" value="ECO:0007669"/>
    <property type="project" value="InterPro"/>
</dbReference>